<protein>
    <submittedName>
        <fullName evidence="1">Uncharacterized protein</fullName>
    </submittedName>
</protein>
<keyword evidence="2" id="KW-1185">Reference proteome</keyword>
<proteinExistence type="predicted"/>
<sequence>MVLKCQSRPRCTLGE</sequence>
<accession>A0AAF0ZTY9</accession>
<reference evidence="1" key="1">
    <citation type="submission" date="2023-08" db="EMBL/GenBank/DDBJ databases">
        <title>A de novo genome assembly of Solanum verrucosum Schlechtendal, a Mexican diploid species geographically isolated from the other diploid A-genome species in potato relatives.</title>
        <authorList>
            <person name="Hosaka K."/>
        </authorList>
    </citation>
    <scope>NUCLEOTIDE SEQUENCE</scope>
    <source>
        <tissue evidence="1">Young leaves</tissue>
    </source>
</reference>
<dbReference type="EMBL" id="CP133621">
    <property type="protein sequence ID" value="WMV49325.1"/>
    <property type="molecule type" value="Genomic_DNA"/>
</dbReference>
<name>A0AAF0ZTY9_SOLVR</name>
<gene>
    <name evidence="1" type="ORF">MTR67_042710</name>
</gene>
<evidence type="ECO:0000313" key="1">
    <source>
        <dbReference type="EMBL" id="WMV49325.1"/>
    </source>
</evidence>
<organism evidence="1 2">
    <name type="scientific">Solanum verrucosum</name>
    <dbReference type="NCBI Taxonomy" id="315347"/>
    <lineage>
        <taxon>Eukaryota</taxon>
        <taxon>Viridiplantae</taxon>
        <taxon>Streptophyta</taxon>
        <taxon>Embryophyta</taxon>
        <taxon>Tracheophyta</taxon>
        <taxon>Spermatophyta</taxon>
        <taxon>Magnoliopsida</taxon>
        <taxon>eudicotyledons</taxon>
        <taxon>Gunneridae</taxon>
        <taxon>Pentapetalae</taxon>
        <taxon>asterids</taxon>
        <taxon>lamiids</taxon>
        <taxon>Solanales</taxon>
        <taxon>Solanaceae</taxon>
        <taxon>Solanoideae</taxon>
        <taxon>Solaneae</taxon>
        <taxon>Solanum</taxon>
    </lineage>
</organism>
<dbReference type="Proteomes" id="UP001234989">
    <property type="component" value="Chromosome 10"/>
</dbReference>
<evidence type="ECO:0000313" key="2">
    <source>
        <dbReference type="Proteomes" id="UP001234989"/>
    </source>
</evidence>